<gene>
    <name evidence="1" type="ORF">CRIB_2462</name>
</gene>
<evidence type="ECO:0000313" key="2">
    <source>
        <dbReference type="Proteomes" id="UP000245622"/>
    </source>
</evidence>
<organism evidence="1 2">
    <name type="scientific">Romboutsia ilealis</name>
    <dbReference type="NCBI Taxonomy" id="1115758"/>
    <lineage>
        <taxon>Bacteria</taxon>
        <taxon>Bacillati</taxon>
        <taxon>Bacillota</taxon>
        <taxon>Clostridia</taxon>
        <taxon>Peptostreptococcales</taxon>
        <taxon>Peptostreptococcaceae</taxon>
        <taxon>Romboutsia</taxon>
    </lineage>
</organism>
<evidence type="ECO:0000313" key="1">
    <source>
        <dbReference type="EMBL" id="CED95053.1"/>
    </source>
</evidence>
<protein>
    <submittedName>
        <fullName evidence="1">Uncharacterized protein</fullName>
    </submittedName>
</protein>
<name>A0A1V1I4I6_9FIRM</name>
<dbReference type="KEGG" id="ril:CRIB_2462"/>
<dbReference type="GeneID" id="82206589"/>
<accession>A0A1V1I4I6</accession>
<sequence>MGVEEVKEELKKLCTDYLNILQQLKNEDLISEETFKRCSINKKSFLDE</sequence>
<dbReference type="EMBL" id="LN555523">
    <property type="protein sequence ID" value="CED95053.1"/>
    <property type="molecule type" value="Genomic_DNA"/>
</dbReference>
<proteinExistence type="predicted"/>
<dbReference type="RefSeq" id="WP_180702528.1">
    <property type="nucleotide sequence ID" value="NZ_CAJUCR010000013.1"/>
</dbReference>
<reference evidence="1 2" key="1">
    <citation type="submission" date="2014-04" db="EMBL/GenBank/DDBJ databases">
        <authorList>
            <person name="Hornung B.V."/>
        </authorList>
    </citation>
    <scope>NUCLEOTIDE SEQUENCE [LARGE SCALE GENOMIC DNA]</scope>
    <source>
        <strain evidence="1 2">CRIB</strain>
    </source>
</reference>
<dbReference type="AlphaFoldDB" id="A0A1V1I4I6"/>
<dbReference type="Proteomes" id="UP000245622">
    <property type="component" value="Chromosome 1"/>
</dbReference>
<keyword evidence="2" id="KW-1185">Reference proteome</keyword>